<keyword evidence="2" id="KW-1133">Transmembrane helix</keyword>
<keyword evidence="2" id="KW-0812">Transmembrane</keyword>
<feature type="transmembrane region" description="Helical" evidence="2">
    <location>
        <begin position="12"/>
        <end position="36"/>
    </location>
</feature>
<dbReference type="EMBL" id="JACRDE010000468">
    <property type="protein sequence ID" value="MBI5251366.1"/>
    <property type="molecule type" value="Genomic_DNA"/>
</dbReference>
<organism evidence="3 4">
    <name type="scientific">Desulfomonile tiedjei</name>
    <dbReference type="NCBI Taxonomy" id="2358"/>
    <lineage>
        <taxon>Bacteria</taxon>
        <taxon>Pseudomonadati</taxon>
        <taxon>Thermodesulfobacteriota</taxon>
        <taxon>Desulfomonilia</taxon>
        <taxon>Desulfomonilales</taxon>
        <taxon>Desulfomonilaceae</taxon>
        <taxon>Desulfomonile</taxon>
    </lineage>
</organism>
<evidence type="ECO:0000313" key="4">
    <source>
        <dbReference type="Proteomes" id="UP000807825"/>
    </source>
</evidence>
<dbReference type="Proteomes" id="UP000807825">
    <property type="component" value="Unassembled WGS sequence"/>
</dbReference>
<protein>
    <submittedName>
        <fullName evidence="3">Uncharacterized protein</fullName>
    </submittedName>
</protein>
<evidence type="ECO:0000313" key="3">
    <source>
        <dbReference type="EMBL" id="MBI5251366.1"/>
    </source>
</evidence>
<name>A0A9D6V7G4_9BACT</name>
<comment type="caution">
    <text evidence="3">The sequence shown here is derived from an EMBL/GenBank/DDBJ whole genome shotgun (WGS) entry which is preliminary data.</text>
</comment>
<sequence length="159" mass="18272">MKRRCIAALKRYEIYVVSTVIGVVFAAAMVVVAWMLQSSIVTPPYETLSDKDMKRVFTSGYLRFREDDKSPYLKVELHNGTMWWIKKIEFEFDGIAYVLRESDAFRPMHFGAVRCPLRKAPKPSDHIEFDIKLIKASGYPPAQAQLDRESQRIAGQAKP</sequence>
<gene>
    <name evidence="3" type="ORF">HY912_17900</name>
</gene>
<evidence type="ECO:0000256" key="1">
    <source>
        <dbReference type="SAM" id="MobiDB-lite"/>
    </source>
</evidence>
<keyword evidence="2" id="KW-0472">Membrane</keyword>
<evidence type="ECO:0000256" key="2">
    <source>
        <dbReference type="SAM" id="Phobius"/>
    </source>
</evidence>
<accession>A0A9D6V7G4</accession>
<reference evidence="3" key="1">
    <citation type="submission" date="2020-07" db="EMBL/GenBank/DDBJ databases">
        <title>Huge and variable diversity of episymbiotic CPR bacteria and DPANN archaea in groundwater ecosystems.</title>
        <authorList>
            <person name="He C.Y."/>
            <person name="Keren R."/>
            <person name="Whittaker M."/>
            <person name="Farag I.F."/>
            <person name="Doudna J."/>
            <person name="Cate J.H.D."/>
            <person name="Banfield J.F."/>
        </authorList>
    </citation>
    <scope>NUCLEOTIDE SEQUENCE</scope>
    <source>
        <strain evidence="3">NC_groundwater_1664_Pr3_B-0.1um_52_9</strain>
    </source>
</reference>
<proteinExistence type="predicted"/>
<feature type="region of interest" description="Disordered" evidence="1">
    <location>
        <begin position="140"/>
        <end position="159"/>
    </location>
</feature>
<dbReference type="AlphaFoldDB" id="A0A9D6V7G4"/>